<dbReference type="AlphaFoldDB" id="A0A151RXG0"/>
<sequence length="149" mass="17135">MITRSKSGIFKPRVLIVETEPSTVTLALQDLKWFNAMKEEYLALTRNQTWDLVPLPPHRKAIGSKWIFKLKYKPDGTISQHKARLVARGFSQQEGLDYTETFSLVIKPVTIRIILSIALTKGWPIRQIDVNNAFLNGTLKEDIYIYETT</sequence>
<dbReference type="OMA" id="TISQHKA"/>
<evidence type="ECO:0000259" key="1">
    <source>
        <dbReference type="Pfam" id="PF07727"/>
    </source>
</evidence>
<gene>
    <name evidence="2" type="ORF">KK1_031122</name>
</gene>
<evidence type="ECO:0000313" key="3">
    <source>
        <dbReference type="Proteomes" id="UP000075243"/>
    </source>
</evidence>
<protein>
    <recommendedName>
        <fullName evidence="1">Reverse transcriptase Ty1/copia-type domain-containing protein</fullName>
    </recommendedName>
</protein>
<feature type="domain" description="Reverse transcriptase Ty1/copia-type" evidence="1">
    <location>
        <begin position="47"/>
        <end position="146"/>
    </location>
</feature>
<dbReference type="InterPro" id="IPR013103">
    <property type="entry name" value="RVT_2"/>
</dbReference>
<keyword evidence="3" id="KW-1185">Reference proteome</keyword>
<evidence type="ECO:0000313" key="2">
    <source>
        <dbReference type="EMBL" id="KYP47250.1"/>
    </source>
</evidence>
<dbReference type="InterPro" id="IPR043502">
    <property type="entry name" value="DNA/RNA_pol_sf"/>
</dbReference>
<proteinExistence type="predicted"/>
<reference evidence="2" key="1">
    <citation type="journal article" date="2012" name="Nat. Biotechnol.">
        <title>Draft genome sequence of pigeonpea (Cajanus cajan), an orphan legume crop of resource-poor farmers.</title>
        <authorList>
            <person name="Varshney R.K."/>
            <person name="Chen W."/>
            <person name="Li Y."/>
            <person name="Bharti A.K."/>
            <person name="Saxena R.K."/>
            <person name="Schlueter J.A."/>
            <person name="Donoghue M.T."/>
            <person name="Azam S."/>
            <person name="Fan G."/>
            <person name="Whaley A.M."/>
            <person name="Farmer A.D."/>
            <person name="Sheridan J."/>
            <person name="Iwata A."/>
            <person name="Tuteja R."/>
            <person name="Penmetsa R.V."/>
            <person name="Wu W."/>
            <person name="Upadhyaya H.D."/>
            <person name="Yang S.P."/>
            <person name="Shah T."/>
            <person name="Saxena K.B."/>
            <person name="Michael T."/>
            <person name="McCombie W.R."/>
            <person name="Yang B."/>
            <person name="Zhang G."/>
            <person name="Yang H."/>
            <person name="Wang J."/>
            <person name="Spillane C."/>
            <person name="Cook D.R."/>
            <person name="May G.D."/>
            <person name="Xu X."/>
            <person name="Jackson S.A."/>
        </authorList>
    </citation>
    <scope>NUCLEOTIDE SEQUENCE [LARGE SCALE GENOMIC DNA]</scope>
</reference>
<dbReference type="SUPFAM" id="SSF56672">
    <property type="entry name" value="DNA/RNA polymerases"/>
    <property type="match status" value="1"/>
</dbReference>
<dbReference type="Pfam" id="PF07727">
    <property type="entry name" value="RVT_2"/>
    <property type="match status" value="1"/>
</dbReference>
<name>A0A151RXG0_CAJCA</name>
<dbReference type="Gramene" id="C.cajan_29818.t">
    <property type="protein sequence ID" value="C.cajan_29818.t.cds1"/>
    <property type="gene ID" value="C.cajan_29818"/>
</dbReference>
<dbReference type="EMBL" id="KQ483533">
    <property type="protein sequence ID" value="KYP47250.1"/>
    <property type="molecule type" value="Genomic_DNA"/>
</dbReference>
<accession>A0A151RXG0</accession>
<organism evidence="2 3">
    <name type="scientific">Cajanus cajan</name>
    <name type="common">Pigeon pea</name>
    <name type="synonym">Cajanus indicus</name>
    <dbReference type="NCBI Taxonomy" id="3821"/>
    <lineage>
        <taxon>Eukaryota</taxon>
        <taxon>Viridiplantae</taxon>
        <taxon>Streptophyta</taxon>
        <taxon>Embryophyta</taxon>
        <taxon>Tracheophyta</taxon>
        <taxon>Spermatophyta</taxon>
        <taxon>Magnoliopsida</taxon>
        <taxon>eudicotyledons</taxon>
        <taxon>Gunneridae</taxon>
        <taxon>Pentapetalae</taxon>
        <taxon>rosids</taxon>
        <taxon>fabids</taxon>
        <taxon>Fabales</taxon>
        <taxon>Fabaceae</taxon>
        <taxon>Papilionoideae</taxon>
        <taxon>50 kb inversion clade</taxon>
        <taxon>NPAAA clade</taxon>
        <taxon>indigoferoid/millettioid clade</taxon>
        <taxon>Phaseoleae</taxon>
        <taxon>Cajanus</taxon>
    </lineage>
</organism>
<dbReference type="Proteomes" id="UP000075243">
    <property type="component" value="Unassembled WGS sequence"/>
</dbReference>